<evidence type="ECO:0000256" key="1">
    <source>
        <dbReference type="ARBA" id="ARBA00004651"/>
    </source>
</evidence>
<evidence type="ECO:0000313" key="10">
    <source>
        <dbReference type="EMBL" id="HIT46259.1"/>
    </source>
</evidence>
<keyword evidence="5 7" id="KW-0472">Membrane</keyword>
<comment type="similarity">
    <text evidence="6">Belongs to the ABC-4 integral membrane protein family.</text>
</comment>
<dbReference type="EMBL" id="DVLC01000004">
    <property type="protein sequence ID" value="HIT46259.1"/>
    <property type="molecule type" value="Genomic_DNA"/>
</dbReference>
<feature type="transmembrane region" description="Helical" evidence="7">
    <location>
        <begin position="340"/>
        <end position="361"/>
    </location>
</feature>
<dbReference type="InterPro" id="IPR025857">
    <property type="entry name" value="MacB_PCD"/>
</dbReference>
<evidence type="ECO:0000256" key="6">
    <source>
        <dbReference type="ARBA" id="ARBA00038076"/>
    </source>
</evidence>
<dbReference type="PANTHER" id="PTHR30572:SF4">
    <property type="entry name" value="ABC TRANSPORTER PERMEASE YTRF"/>
    <property type="match status" value="1"/>
</dbReference>
<feature type="domain" description="ABC3 transporter permease C-terminal" evidence="8">
    <location>
        <begin position="288"/>
        <end position="403"/>
    </location>
</feature>
<evidence type="ECO:0000256" key="3">
    <source>
        <dbReference type="ARBA" id="ARBA00022692"/>
    </source>
</evidence>
<dbReference type="PANTHER" id="PTHR30572">
    <property type="entry name" value="MEMBRANE COMPONENT OF TRANSPORTER-RELATED"/>
    <property type="match status" value="1"/>
</dbReference>
<feature type="domain" description="MacB-like periplasmic core" evidence="9">
    <location>
        <begin position="22"/>
        <end position="247"/>
    </location>
</feature>
<organism evidence="10 11">
    <name type="scientific">Candidatus Cryptobacteroides merdipullorum</name>
    <dbReference type="NCBI Taxonomy" id="2840771"/>
    <lineage>
        <taxon>Bacteria</taxon>
        <taxon>Pseudomonadati</taxon>
        <taxon>Bacteroidota</taxon>
        <taxon>Bacteroidia</taxon>
        <taxon>Bacteroidales</taxon>
        <taxon>Candidatus Cryptobacteroides</taxon>
    </lineage>
</organism>
<evidence type="ECO:0000256" key="5">
    <source>
        <dbReference type="ARBA" id="ARBA00023136"/>
    </source>
</evidence>
<dbReference type="GO" id="GO:0005886">
    <property type="term" value="C:plasma membrane"/>
    <property type="evidence" value="ECO:0007669"/>
    <property type="project" value="UniProtKB-SubCell"/>
</dbReference>
<dbReference type="Pfam" id="PF12704">
    <property type="entry name" value="MacB_PCD"/>
    <property type="match status" value="1"/>
</dbReference>
<comment type="subcellular location">
    <subcellularLocation>
        <location evidence="1">Cell membrane</location>
        <topology evidence="1">Multi-pass membrane protein</topology>
    </subcellularLocation>
</comment>
<dbReference type="Proteomes" id="UP000886881">
    <property type="component" value="Unassembled WGS sequence"/>
</dbReference>
<evidence type="ECO:0000256" key="4">
    <source>
        <dbReference type="ARBA" id="ARBA00022989"/>
    </source>
</evidence>
<gene>
    <name evidence="10" type="ORF">IAC35_00180</name>
</gene>
<dbReference type="GO" id="GO:0022857">
    <property type="term" value="F:transmembrane transporter activity"/>
    <property type="evidence" value="ECO:0007669"/>
    <property type="project" value="TreeGrafter"/>
</dbReference>
<proteinExistence type="inferred from homology"/>
<comment type="caution">
    <text evidence="10">The sequence shown here is derived from an EMBL/GenBank/DDBJ whole genome shotgun (WGS) entry which is preliminary data.</text>
</comment>
<protein>
    <submittedName>
        <fullName evidence="10">ABC transporter permease</fullName>
    </submittedName>
</protein>
<evidence type="ECO:0000259" key="8">
    <source>
        <dbReference type="Pfam" id="PF02687"/>
    </source>
</evidence>
<dbReference type="AlphaFoldDB" id="A0A9D1GM29"/>
<keyword evidence="2" id="KW-1003">Cell membrane</keyword>
<dbReference type="InterPro" id="IPR003838">
    <property type="entry name" value="ABC3_permease_C"/>
</dbReference>
<keyword evidence="3 7" id="KW-0812">Transmembrane</keyword>
<reference evidence="10" key="1">
    <citation type="submission" date="2020-10" db="EMBL/GenBank/DDBJ databases">
        <authorList>
            <person name="Gilroy R."/>
        </authorList>
    </citation>
    <scope>NUCLEOTIDE SEQUENCE</scope>
    <source>
        <strain evidence="10">ChiHecec2B26-709</strain>
    </source>
</reference>
<dbReference type="Pfam" id="PF02687">
    <property type="entry name" value="FtsX"/>
    <property type="match status" value="1"/>
</dbReference>
<feature type="transmembrane region" description="Helical" evidence="7">
    <location>
        <begin position="23"/>
        <end position="43"/>
    </location>
</feature>
<feature type="transmembrane region" description="Helical" evidence="7">
    <location>
        <begin position="373"/>
        <end position="393"/>
    </location>
</feature>
<evidence type="ECO:0000256" key="2">
    <source>
        <dbReference type="ARBA" id="ARBA00022475"/>
    </source>
</evidence>
<accession>A0A9D1GM29</accession>
<feature type="transmembrane region" description="Helical" evidence="7">
    <location>
        <begin position="278"/>
        <end position="302"/>
    </location>
</feature>
<evidence type="ECO:0000313" key="11">
    <source>
        <dbReference type="Proteomes" id="UP000886881"/>
    </source>
</evidence>
<sequence length="410" mass="45142">MRFDIDTFTEITDSLTRNKSRSFLTGFGIFWGIFMLLFLMGGGQGVKDMLYRNFEGFATNTTVIVSDRTSKPYAGFQRGRYWDLTYNDVDRLKAMVPGLETVTPEVSNWGQTAVYGERSVDVNVKGVYADYSKIETPKIKYGRFLNETDILQERKVCVIGRHIYNTLFPGGGDPCGFRIKVGPVYYQIVGVDFSAGNISINGSADMSVTIPLPVAQKVYSRGNVVDVICMTGKSGVRMSTLEDDVREIMAREHKFAPDDMQALFILNTEEMFALVDNLFIGINFLILLIGLGTILAGAIGVSNIMMVTVKERTTEIGIRRAIGATPWDILSQIIMESITLTLLAGCLGIVFSVFMLSALEIISGDGTVFQVDFWTAVVSALLLTVLGVLAGLAPASRAMHIKPVDAMRDE</sequence>
<dbReference type="InterPro" id="IPR050250">
    <property type="entry name" value="Macrolide_Exporter_MacB"/>
</dbReference>
<keyword evidence="4 7" id="KW-1133">Transmembrane helix</keyword>
<evidence type="ECO:0000256" key="7">
    <source>
        <dbReference type="SAM" id="Phobius"/>
    </source>
</evidence>
<name>A0A9D1GM29_9BACT</name>
<reference evidence="10" key="2">
    <citation type="journal article" date="2021" name="PeerJ">
        <title>Extensive microbial diversity within the chicken gut microbiome revealed by metagenomics and culture.</title>
        <authorList>
            <person name="Gilroy R."/>
            <person name="Ravi A."/>
            <person name="Getino M."/>
            <person name="Pursley I."/>
            <person name="Horton D.L."/>
            <person name="Alikhan N.F."/>
            <person name="Baker D."/>
            <person name="Gharbi K."/>
            <person name="Hall N."/>
            <person name="Watson M."/>
            <person name="Adriaenssens E.M."/>
            <person name="Foster-Nyarko E."/>
            <person name="Jarju S."/>
            <person name="Secka A."/>
            <person name="Antonio M."/>
            <person name="Oren A."/>
            <person name="Chaudhuri R.R."/>
            <person name="La Ragione R."/>
            <person name="Hildebrand F."/>
            <person name="Pallen M.J."/>
        </authorList>
    </citation>
    <scope>NUCLEOTIDE SEQUENCE</scope>
    <source>
        <strain evidence="10">ChiHecec2B26-709</strain>
    </source>
</reference>
<evidence type="ECO:0000259" key="9">
    <source>
        <dbReference type="Pfam" id="PF12704"/>
    </source>
</evidence>